<proteinExistence type="predicted"/>
<name>A0A8K0WLD5_9HYPO</name>
<organism evidence="1 2">
    <name type="scientific">Stachybotrys elegans</name>
    <dbReference type="NCBI Taxonomy" id="80388"/>
    <lineage>
        <taxon>Eukaryota</taxon>
        <taxon>Fungi</taxon>
        <taxon>Dikarya</taxon>
        <taxon>Ascomycota</taxon>
        <taxon>Pezizomycotina</taxon>
        <taxon>Sordariomycetes</taxon>
        <taxon>Hypocreomycetidae</taxon>
        <taxon>Hypocreales</taxon>
        <taxon>Stachybotryaceae</taxon>
        <taxon>Stachybotrys</taxon>
    </lineage>
</organism>
<sequence>MTRPGIHSTRGNCVPDAGDDAVSLMAVSMFGKNGKSSVASAPQVHNHLAKHRPKILRTLAERKFRLTVYPSEADSVQRQETIPQLFFIMTFIGYSELAGCDERYPELTYEKRGAFGEWQWTADQFCLEIDLQIGDIECKY</sequence>
<protein>
    <submittedName>
        <fullName evidence="1">Uncharacterized protein</fullName>
    </submittedName>
</protein>
<evidence type="ECO:0000313" key="1">
    <source>
        <dbReference type="EMBL" id="KAH7305312.1"/>
    </source>
</evidence>
<dbReference type="Proteomes" id="UP000813444">
    <property type="component" value="Unassembled WGS sequence"/>
</dbReference>
<dbReference type="OrthoDB" id="272271at2759"/>
<dbReference type="AlphaFoldDB" id="A0A8K0WLD5"/>
<dbReference type="EMBL" id="JAGPNK010000019">
    <property type="protein sequence ID" value="KAH7305312.1"/>
    <property type="molecule type" value="Genomic_DNA"/>
</dbReference>
<comment type="caution">
    <text evidence="1">The sequence shown here is derived from an EMBL/GenBank/DDBJ whole genome shotgun (WGS) entry which is preliminary data.</text>
</comment>
<keyword evidence="2" id="KW-1185">Reference proteome</keyword>
<gene>
    <name evidence="1" type="ORF">B0I35DRAFT_414086</name>
</gene>
<accession>A0A8K0WLD5</accession>
<reference evidence="1" key="1">
    <citation type="journal article" date="2021" name="Nat. Commun.">
        <title>Genetic determinants of endophytism in the Arabidopsis root mycobiome.</title>
        <authorList>
            <person name="Mesny F."/>
            <person name="Miyauchi S."/>
            <person name="Thiergart T."/>
            <person name="Pickel B."/>
            <person name="Atanasova L."/>
            <person name="Karlsson M."/>
            <person name="Huettel B."/>
            <person name="Barry K.W."/>
            <person name="Haridas S."/>
            <person name="Chen C."/>
            <person name="Bauer D."/>
            <person name="Andreopoulos W."/>
            <person name="Pangilinan J."/>
            <person name="LaButti K."/>
            <person name="Riley R."/>
            <person name="Lipzen A."/>
            <person name="Clum A."/>
            <person name="Drula E."/>
            <person name="Henrissat B."/>
            <person name="Kohler A."/>
            <person name="Grigoriev I.V."/>
            <person name="Martin F.M."/>
            <person name="Hacquard S."/>
        </authorList>
    </citation>
    <scope>NUCLEOTIDE SEQUENCE</scope>
    <source>
        <strain evidence="1">MPI-CAGE-CH-0235</strain>
    </source>
</reference>
<evidence type="ECO:0000313" key="2">
    <source>
        <dbReference type="Proteomes" id="UP000813444"/>
    </source>
</evidence>